<evidence type="ECO:0000313" key="2">
    <source>
        <dbReference type="Proteomes" id="UP001153331"/>
    </source>
</evidence>
<organism evidence="1 2">
    <name type="scientific">Boeremia exigua</name>
    <dbReference type="NCBI Taxonomy" id="749465"/>
    <lineage>
        <taxon>Eukaryota</taxon>
        <taxon>Fungi</taxon>
        <taxon>Dikarya</taxon>
        <taxon>Ascomycota</taxon>
        <taxon>Pezizomycotina</taxon>
        <taxon>Dothideomycetes</taxon>
        <taxon>Pleosporomycetidae</taxon>
        <taxon>Pleosporales</taxon>
        <taxon>Pleosporineae</taxon>
        <taxon>Didymellaceae</taxon>
        <taxon>Boeremia</taxon>
    </lineage>
</organism>
<dbReference type="Proteomes" id="UP001153331">
    <property type="component" value="Unassembled WGS sequence"/>
</dbReference>
<comment type="caution">
    <text evidence="1">The sequence shown here is derived from an EMBL/GenBank/DDBJ whole genome shotgun (WGS) entry which is preliminary data.</text>
</comment>
<proteinExistence type="predicted"/>
<gene>
    <name evidence="1" type="ORF">OPT61_g2605</name>
</gene>
<reference evidence="1" key="1">
    <citation type="submission" date="2022-11" db="EMBL/GenBank/DDBJ databases">
        <title>Genome Sequence of Boeremia exigua.</title>
        <authorList>
            <person name="Buettner E."/>
        </authorList>
    </citation>
    <scope>NUCLEOTIDE SEQUENCE</scope>
    <source>
        <strain evidence="1">CU02</strain>
    </source>
</reference>
<name>A0ACC2IKV6_9PLEO</name>
<dbReference type="EMBL" id="JAPHNI010000120">
    <property type="protein sequence ID" value="KAJ8115830.1"/>
    <property type="molecule type" value="Genomic_DNA"/>
</dbReference>
<sequence length="105" mass="11895">MQEDFGESLQFSPFHRAFKMINKEEEGKHLLRYIVFACSAEADTKAKCAAQLADFGSLANRNSAIPVATMTIFKAAYEHWKTAALSEFIAVDEKMAMREWPEPTM</sequence>
<keyword evidence="2" id="KW-1185">Reference proteome</keyword>
<evidence type="ECO:0000313" key="1">
    <source>
        <dbReference type="EMBL" id="KAJ8115830.1"/>
    </source>
</evidence>
<protein>
    <submittedName>
        <fullName evidence="1">Uncharacterized protein</fullName>
    </submittedName>
</protein>
<accession>A0ACC2IKV6</accession>